<keyword evidence="3" id="KW-1185">Reference proteome</keyword>
<accession>A0AAJ5ZDN8</accession>
<dbReference type="Proteomes" id="UP001321249">
    <property type="component" value="Unassembled WGS sequence"/>
</dbReference>
<reference evidence="3 4" key="1">
    <citation type="submission" date="2019-11" db="EMBL/GenBank/DDBJ databases">
        <authorList>
            <person name="Cho J.-C."/>
        </authorList>
    </citation>
    <scope>NUCLEOTIDE SEQUENCE [LARGE SCALE GENOMIC DNA]</scope>
    <source>
        <strain evidence="2 3">JH1073</strain>
        <strain evidence="1 4">JH702</strain>
    </source>
</reference>
<evidence type="ECO:0000313" key="4">
    <source>
        <dbReference type="Proteomes" id="UP001321249"/>
    </source>
</evidence>
<dbReference type="RefSeq" id="WP_342822327.1">
    <property type="nucleotide sequence ID" value="NZ_CP046146.1"/>
</dbReference>
<evidence type="ECO:0000313" key="1">
    <source>
        <dbReference type="EMBL" id="MDG0866241.1"/>
    </source>
</evidence>
<dbReference type="EMBL" id="WMBE01000001">
    <property type="protein sequence ID" value="MDG0866241.1"/>
    <property type="molecule type" value="Genomic_DNA"/>
</dbReference>
<dbReference type="EMBL" id="CP046147">
    <property type="protein sequence ID" value="WFG39040.1"/>
    <property type="molecule type" value="Genomic_DNA"/>
</dbReference>
<evidence type="ECO:0000313" key="2">
    <source>
        <dbReference type="EMBL" id="WFG39040.1"/>
    </source>
</evidence>
<reference evidence="2" key="2">
    <citation type="journal article" date="2023" name="Nat. Commun.">
        <title>Cultivation of marine bacteria of the SAR202 clade.</title>
        <authorList>
            <person name="Lim Y."/>
            <person name="Seo J.H."/>
            <person name="Giovannoni S.J."/>
            <person name="Kang I."/>
            <person name="Cho J.C."/>
        </authorList>
    </citation>
    <scope>NUCLEOTIDE SEQUENCE</scope>
    <source>
        <strain evidence="2">JH1073</strain>
    </source>
</reference>
<sequence>MTSEARPTFTCKVCAKVLLPKFLPSSAPNCPACGADTAPNQVALDAGLTTFCANCHTTGNVYESDTCTNCGADWGHWSGGDSVEQLPDSSSDNERVIYKSTRGPEGGTVPRWKVV</sequence>
<organism evidence="2 3">
    <name type="scientific">Candidatus Lucifugimonas marina</name>
    <dbReference type="NCBI Taxonomy" id="3038979"/>
    <lineage>
        <taxon>Bacteria</taxon>
        <taxon>Bacillati</taxon>
        <taxon>Chloroflexota</taxon>
        <taxon>Dehalococcoidia</taxon>
        <taxon>SAR202 cluster</taxon>
        <taxon>Candidatus Lucifugimonadales</taxon>
        <taxon>Candidatus Lucifugimonadaceae</taxon>
        <taxon>Candidatus Lucifugimonas</taxon>
    </lineage>
</organism>
<dbReference type="Proteomes" id="UP001219901">
    <property type="component" value="Chromosome"/>
</dbReference>
<reference evidence="3" key="3">
    <citation type="submission" date="2023-06" db="EMBL/GenBank/DDBJ databases">
        <title>Pangenomics reveal diversification of enzyme families and niche specialization in globally abundant SAR202 bacteria.</title>
        <authorList>
            <person name="Saw J.H.W."/>
        </authorList>
    </citation>
    <scope>NUCLEOTIDE SEQUENCE [LARGE SCALE GENOMIC DNA]</scope>
    <source>
        <strain evidence="3">JH1073</strain>
    </source>
</reference>
<protein>
    <submittedName>
        <fullName evidence="2">Uncharacterized protein</fullName>
    </submittedName>
</protein>
<name>A0AAJ5ZDN8_9CHLR</name>
<proteinExistence type="predicted"/>
<gene>
    <name evidence="1" type="ORF">GKO46_04040</name>
    <name evidence="2" type="ORF">GKO48_05220</name>
</gene>
<dbReference type="AlphaFoldDB" id="A0AAJ5ZDN8"/>
<evidence type="ECO:0000313" key="3">
    <source>
        <dbReference type="Proteomes" id="UP001219901"/>
    </source>
</evidence>